<dbReference type="OrthoDB" id="266313at2"/>
<accession>A0A1S2LHZ5</accession>
<proteinExistence type="inferred from homology"/>
<keyword evidence="1 3" id="KW-0807">Transducer</keyword>
<dbReference type="GO" id="GO:0016020">
    <property type="term" value="C:membrane"/>
    <property type="evidence" value="ECO:0007669"/>
    <property type="project" value="InterPro"/>
</dbReference>
<dbReference type="Gene3D" id="1.10.490.10">
    <property type="entry name" value="Globins"/>
    <property type="match status" value="1"/>
</dbReference>
<name>A0A1S2LHZ5_9BACI</name>
<protein>
    <recommendedName>
        <fullName evidence="4">Methyl-accepting transducer domain-containing protein</fullName>
    </recommendedName>
</protein>
<dbReference type="EMBL" id="MLQR01000034">
    <property type="protein sequence ID" value="OIJ12006.1"/>
    <property type="molecule type" value="Genomic_DNA"/>
</dbReference>
<reference evidence="5 6" key="1">
    <citation type="submission" date="2016-10" db="EMBL/GenBank/DDBJ databases">
        <title>Draft genome sequences of four alkaliphilic bacteria belonging to the Anaerobacillus genus.</title>
        <authorList>
            <person name="Bassil N.M."/>
            <person name="Lloyd J.R."/>
        </authorList>
    </citation>
    <scope>NUCLEOTIDE SEQUENCE [LARGE SCALE GENOMIC DNA]</scope>
    <source>
        <strain evidence="5 6">DSM 18345</strain>
    </source>
</reference>
<dbReference type="Pfam" id="PF00015">
    <property type="entry name" value="MCPsignal"/>
    <property type="match status" value="1"/>
</dbReference>
<feature type="domain" description="Methyl-accepting transducer" evidence="4">
    <location>
        <begin position="203"/>
        <end position="422"/>
    </location>
</feature>
<comment type="caution">
    <text evidence="5">The sequence shown here is derived from an EMBL/GenBank/DDBJ whole genome shotgun (WGS) entry which is preliminary data.</text>
</comment>
<dbReference type="GO" id="GO:0019825">
    <property type="term" value="F:oxygen binding"/>
    <property type="evidence" value="ECO:0007669"/>
    <property type="project" value="InterPro"/>
</dbReference>
<comment type="similarity">
    <text evidence="2">Belongs to the methyl-accepting chemotaxis (MCP) protein family.</text>
</comment>
<dbReference type="PRINTS" id="PR00260">
    <property type="entry name" value="CHEMTRNSDUCR"/>
</dbReference>
<dbReference type="InterPro" id="IPR039379">
    <property type="entry name" value="Protoglobin_sensor_dom"/>
</dbReference>
<evidence type="ECO:0000259" key="4">
    <source>
        <dbReference type="PROSITE" id="PS50111"/>
    </source>
</evidence>
<dbReference type="SUPFAM" id="SSF58104">
    <property type="entry name" value="Methyl-accepting chemotaxis protein (MCP) signaling domain"/>
    <property type="match status" value="1"/>
</dbReference>
<dbReference type="GO" id="GO:0007165">
    <property type="term" value="P:signal transduction"/>
    <property type="evidence" value="ECO:0007669"/>
    <property type="project" value="UniProtKB-KW"/>
</dbReference>
<evidence type="ECO:0000256" key="3">
    <source>
        <dbReference type="PROSITE-ProRule" id="PRU00284"/>
    </source>
</evidence>
<dbReference type="PROSITE" id="PS50111">
    <property type="entry name" value="CHEMOTAXIS_TRANSDUC_2"/>
    <property type="match status" value="1"/>
</dbReference>
<dbReference type="Pfam" id="PF11563">
    <property type="entry name" value="Protoglobin"/>
    <property type="match status" value="1"/>
</dbReference>
<dbReference type="GO" id="GO:0004888">
    <property type="term" value="F:transmembrane signaling receptor activity"/>
    <property type="evidence" value="ECO:0007669"/>
    <property type="project" value="InterPro"/>
</dbReference>
<dbReference type="GO" id="GO:0020037">
    <property type="term" value="F:heme binding"/>
    <property type="evidence" value="ECO:0007669"/>
    <property type="project" value="InterPro"/>
</dbReference>
<evidence type="ECO:0000256" key="1">
    <source>
        <dbReference type="ARBA" id="ARBA00023224"/>
    </source>
</evidence>
<dbReference type="InterPro" id="IPR012292">
    <property type="entry name" value="Globin/Proto"/>
</dbReference>
<dbReference type="PANTHER" id="PTHR32089:SF118">
    <property type="entry name" value="HEME-BASED AEROTACTIC TRANSDUCER HEMAT"/>
    <property type="match status" value="1"/>
</dbReference>
<evidence type="ECO:0000313" key="5">
    <source>
        <dbReference type="EMBL" id="OIJ12006.1"/>
    </source>
</evidence>
<evidence type="ECO:0000313" key="6">
    <source>
        <dbReference type="Proteomes" id="UP000179524"/>
    </source>
</evidence>
<dbReference type="InterPro" id="IPR004089">
    <property type="entry name" value="MCPsignal_dom"/>
</dbReference>
<dbReference type="CDD" id="cd01068">
    <property type="entry name" value="globin_sensor"/>
    <property type="match status" value="1"/>
</dbReference>
<dbReference type="SUPFAM" id="SSF46458">
    <property type="entry name" value="Globin-like"/>
    <property type="match status" value="1"/>
</dbReference>
<dbReference type="PANTHER" id="PTHR32089">
    <property type="entry name" value="METHYL-ACCEPTING CHEMOTAXIS PROTEIN MCPB"/>
    <property type="match status" value="1"/>
</dbReference>
<evidence type="ECO:0000256" key="2">
    <source>
        <dbReference type="ARBA" id="ARBA00029447"/>
    </source>
</evidence>
<dbReference type="InterPro" id="IPR004090">
    <property type="entry name" value="Chemotax_Me-accpt_rcpt"/>
</dbReference>
<organism evidence="5 6">
    <name type="scientific">Anaerobacillus alkalilacustris</name>
    <dbReference type="NCBI Taxonomy" id="393763"/>
    <lineage>
        <taxon>Bacteria</taxon>
        <taxon>Bacillati</taxon>
        <taxon>Bacillota</taxon>
        <taxon>Bacilli</taxon>
        <taxon>Bacillales</taxon>
        <taxon>Bacillaceae</taxon>
        <taxon>Anaerobacillus</taxon>
    </lineage>
</organism>
<gene>
    <name evidence="5" type="ORF">BKP37_14600</name>
</gene>
<dbReference type="InterPro" id="IPR009050">
    <property type="entry name" value="Globin-like_sf"/>
</dbReference>
<dbReference type="GO" id="GO:0006935">
    <property type="term" value="P:chemotaxis"/>
    <property type="evidence" value="ECO:0007669"/>
    <property type="project" value="InterPro"/>
</dbReference>
<dbReference type="Gene3D" id="1.10.287.950">
    <property type="entry name" value="Methyl-accepting chemotaxis protein"/>
    <property type="match status" value="1"/>
</dbReference>
<keyword evidence="6" id="KW-1185">Reference proteome</keyword>
<sequence>MNFFNALKQKPKDAGYHINVDQNFRSIIMTDNDDIIKQLKIIDLTLEDLKLIKGLQPLFNENKGALVDTFYETILKAENLKEIIEKHSSVNRLRQTLETHIFEMFNGVIDYHYIEKRIKVAKMHIHIGLEPKWYMGAFQNLFSSIQQVIQKNITDPSTQADSVNVISKLLNFEQQLVLEAYEKENLLQREVEYEKVKNELKYSITDISEELAALSEETSASVEQLISSTMDLSKRVVKSANTSQETKEAALKGNKSIIDLEIKMATIKESALQMSNVVEQLMHSSEQIQQVVNIVQNIAEQTNLLAINSAIEAARAGEHGKGFAVVANEVRKLSEQTKNSVQNIKTLIKESSQFMNDVSKSLNEVEGFIGEGEKETINTKQNFNEIVSSLEVSMEEVKKVEGGFKELVLVIEEIGKATSSVAESAENLNETAKNV</sequence>
<dbReference type="SMART" id="SM00283">
    <property type="entry name" value="MA"/>
    <property type="match status" value="1"/>
</dbReference>
<dbReference type="InterPro" id="IPR044398">
    <property type="entry name" value="Globin-sensor_dom"/>
</dbReference>
<dbReference type="AlphaFoldDB" id="A0A1S2LHZ5"/>
<dbReference type="Proteomes" id="UP000179524">
    <property type="component" value="Unassembled WGS sequence"/>
</dbReference>
<dbReference type="RefSeq" id="WP_071310351.1">
    <property type="nucleotide sequence ID" value="NZ_MLQR01000034.1"/>
</dbReference>